<dbReference type="InterPro" id="IPR039708">
    <property type="entry name" value="MT1774/Rv1733c-like"/>
</dbReference>
<protein>
    <submittedName>
        <fullName evidence="2">Uncharacterized protein</fullName>
    </submittedName>
</protein>
<dbReference type="AlphaFoldDB" id="A0A840NK86"/>
<comment type="caution">
    <text evidence="2">The sequence shown here is derived from an EMBL/GenBank/DDBJ whole genome shotgun (WGS) entry which is preliminary data.</text>
</comment>
<dbReference type="EMBL" id="JACHIV010000001">
    <property type="protein sequence ID" value="MBB5071481.1"/>
    <property type="molecule type" value="Genomic_DNA"/>
</dbReference>
<accession>A0A840NK86</accession>
<name>A0A840NK86_9PSEU</name>
<proteinExistence type="predicted"/>
<evidence type="ECO:0000256" key="1">
    <source>
        <dbReference type="SAM" id="Phobius"/>
    </source>
</evidence>
<keyword evidence="1" id="KW-1133">Transmembrane helix</keyword>
<dbReference type="RefSeq" id="WP_184481862.1">
    <property type="nucleotide sequence ID" value="NZ_JACHIV010000001.1"/>
</dbReference>
<keyword evidence="1" id="KW-0812">Transmembrane</keyword>
<reference evidence="2 3" key="1">
    <citation type="submission" date="2020-08" db="EMBL/GenBank/DDBJ databases">
        <title>Sequencing the genomes of 1000 actinobacteria strains.</title>
        <authorList>
            <person name="Klenk H.-P."/>
        </authorList>
    </citation>
    <scope>NUCLEOTIDE SEQUENCE [LARGE SCALE GENOMIC DNA]</scope>
    <source>
        <strain evidence="2 3">DSM 45582</strain>
    </source>
</reference>
<dbReference type="PANTHER" id="PTHR42305">
    <property type="entry name" value="MEMBRANE PROTEIN RV1733C-RELATED"/>
    <property type="match status" value="1"/>
</dbReference>
<organism evidence="2 3">
    <name type="scientific">Saccharopolyspora gloriosae</name>
    <dbReference type="NCBI Taxonomy" id="455344"/>
    <lineage>
        <taxon>Bacteria</taxon>
        <taxon>Bacillati</taxon>
        <taxon>Actinomycetota</taxon>
        <taxon>Actinomycetes</taxon>
        <taxon>Pseudonocardiales</taxon>
        <taxon>Pseudonocardiaceae</taxon>
        <taxon>Saccharopolyspora</taxon>
    </lineage>
</organism>
<dbReference type="PANTHER" id="PTHR42305:SF1">
    <property type="entry name" value="MEMBRANE PROTEIN RV1733C-RELATED"/>
    <property type="match status" value="1"/>
</dbReference>
<evidence type="ECO:0000313" key="3">
    <source>
        <dbReference type="Proteomes" id="UP000580474"/>
    </source>
</evidence>
<sequence length="196" mass="20745">MGAGPVSGGVLARLRRGVWPGANPLRRRTDLFEPIALLVVLVAAVVVLIASFVASQAVLRDHLAQVNAEHADRHQVSAKVLAEVPGESAVVRSIRVGWGAPPGPQHVAVIEVPTGQQLADAVPIWVDPRDTPVPPPRTRSEATQAAGTAGAGILLGSGLVLGGLFTGARWYVGKRRLAAWEAEWAQVGPRWRHHLP</sequence>
<keyword evidence="3" id="KW-1185">Reference proteome</keyword>
<evidence type="ECO:0000313" key="2">
    <source>
        <dbReference type="EMBL" id="MBB5071481.1"/>
    </source>
</evidence>
<dbReference type="Proteomes" id="UP000580474">
    <property type="component" value="Unassembled WGS sequence"/>
</dbReference>
<feature type="transmembrane region" description="Helical" evidence="1">
    <location>
        <begin position="145"/>
        <end position="166"/>
    </location>
</feature>
<feature type="transmembrane region" description="Helical" evidence="1">
    <location>
        <begin position="35"/>
        <end position="54"/>
    </location>
</feature>
<keyword evidence="1" id="KW-0472">Membrane</keyword>
<gene>
    <name evidence="2" type="ORF">BJ969_004569</name>
</gene>